<dbReference type="SMART" id="SM00530">
    <property type="entry name" value="HTH_XRE"/>
    <property type="match status" value="1"/>
</dbReference>
<dbReference type="Proteomes" id="UP000295151">
    <property type="component" value="Unassembled WGS sequence"/>
</dbReference>
<dbReference type="Pfam" id="PF00931">
    <property type="entry name" value="NB-ARC"/>
    <property type="match status" value="1"/>
</dbReference>
<organism evidence="4 5">
    <name type="scientific">Kribbella voronezhensis</name>
    <dbReference type="NCBI Taxonomy" id="2512212"/>
    <lineage>
        <taxon>Bacteria</taxon>
        <taxon>Bacillati</taxon>
        <taxon>Actinomycetota</taxon>
        <taxon>Actinomycetes</taxon>
        <taxon>Propionibacteriales</taxon>
        <taxon>Kribbellaceae</taxon>
        <taxon>Kribbella</taxon>
    </lineage>
</organism>
<evidence type="ECO:0000313" key="4">
    <source>
        <dbReference type="EMBL" id="TDU91324.1"/>
    </source>
</evidence>
<gene>
    <name evidence="4" type="ORF">EV138_4928</name>
</gene>
<feature type="compositionally biased region" description="Pro residues" evidence="2">
    <location>
        <begin position="75"/>
        <end position="85"/>
    </location>
</feature>
<dbReference type="InterPro" id="IPR010982">
    <property type="entry name" value="Lambda_DNA-bd_dom_sf"/>
</dbReference>
<dbReference type="Pfam" id="PF13424">
    <property type="entry name" value="TPR_12"/>
    <property type="match status" value="1"/>
</dbReference>
<keyword evidence="5" id="KW-1185">Reference proteome</keyword>
<dbReference type="SUPFAM" id="SSF52540">
    <property type="entry name" value="P-loop containing nucleoside triphosphate hydrolases"/>
    <property type="match status" value="1"/>
</dbReference>
<sequence length="788" mass="85401">MEFASLLTRHRRTAGLTQEMLAERARMSAQAVSALERGIRQFPRRATVTALADALHLPPQARDTFIAAATRPRSPRPADPGPAPSTPYQLPTPLADFTGREAELGQLIEILSADGIVAAAVVGMGGVGKTALALRAAHSLLDRFPDGQLYLNLHSHGSGDPMSQADALTYLLRGLGLPPDEVPRDPDLAAGRLRTILAERRVLLVLDDAQSAEQIQRMLPGTGGSGVIITSRREFAGVAFPVLRLAVLPPADGLELLRRIASADRVDPDPVAAEAVLDACGYLPLAIRIAAGRLVTRPAWPLAHLADLLADERHRLDQLSRTDHGVRASFALSMRQLVRSTNPLETQAAEIFDQLGIAQLDEFSADLVSRLIDLPQRRTGTVLEQLCDLHLLEATAPGRYRLHDLLRTYARERAVDRYGQAEQAAALTRMVDLCAAVAWHCVELAHPNAGRATWFDPRPTDKKWLPAPDDLTSTLAWLDRERSQLVALTLQASSTPGVPGRSVLRLAIGLVAFYITRGHWLDWRKVIEAAVTVAITEGDREAEAILRNDLGLVLSDVALYGTGDYSDSLAELEQGLKWFEQLGNLPGIAMALANLSHVLEQAGDHEKAIGFADRALDCYTELDDPVGQATALINLGQLHGNLGHRVQERDCFDRSIALSTKYGHQRALSIALLRSGITYLEAGHPEPAVAELQRCVEGFESLGNQVGLAEGLVELGRAHEALGDPETAIEHYTDAYEIARYYDDGVRREAALSRLRELGSPLVEAAGGDRTGGEVDDGSVELARPTDP</sequence>
<feature type="region of interest" description="Disordered" evidence="2">
    <location>
        <begin position="71"/>
        <end position="90"/>
    </location>
</feature>
<dbReference type="SMART" id="SM00028">
    <property type="entry name" value="TPR"/>
    <property type="match status" value="3"/>
</dbReference>
<dbReference type="SUPFAM" id="SSF47413">
    <property type="entry name" value="lambda repressor-like DNA-binding domains"/>
    <property type="match status" value="1"/>
</dbReference>
<feature type="repeat" description="TPR" evidence="1">
    <location>
        <begin position="709"/>
        <end position="742"/>
    </location>
</feature>
<dbReference type="Gene3D" id="1.25.40.10">
    <property type="entry name" value="Tetratricopeptide repeat domain"/>
    <property type="match status" value="1"/>
</dbReference>
<dbReference type="InterPro" id="IPR019734">
    <property type="entry name" value="TPR_rpt"/>
</dbReference>
<comment type="caution">
    <text evidence="4">The sequence shown here is derived from an EMBL/GenBank/DDBJ whole genome shotgun (WGS) entry which is preliminary data.</text>
</comment>
<dbReference type="CDD" id="cd00093">
    <property type="entry name" value="HTH_XRE"/>
    <property type="match status" value="1"/>
</dbReference>
<dbReference type="InterPro" id="IPR027417">
    <property type="entry name" value="P-loop_NTPase"/>
</dbReference>
<dbReference type="PANTHER" id="PTHR47691">
    <property type="entry name" value="REGULATOR-RELATED"/>
    <property type="match status" value="1"/>
</dbReference>
<dbReference type="Pfam" id="PF13560">
    <property type="entry name" value="HTH_31"/>
    <property type="match status" value="1"/>
</dbReference>
<keyword evidence="1" id="KW-0802">TPR repeat</keyword>
<dbReference type="SUPFAM" id="SSF48452">
    <property type="entry name" value="TPR-like"/>
    <property type="match status" value="2"/>
</dbReference>
<evidence type="ECO:0000256" key="1">
    <source>
        <dbReference type="PROSITE-ProRule" id="PRU00339"/>
    </source>
</evidence>
<dbReference type="Pfam" id="PF13181">
    <property type="entry name" value="TPR_8"/>
    <property type="match status" value="1"/>
</dbReference>
<evidence type="ECO:0000313" key="5">
    <source>
        <dbReference type="Proteomes" id="UP000295151"/>
    </source>
</evidence>
<dbReference type="RefSeq" id="WP_166678663.1">
    <property type="nucleotide sequence ID" value="NZ_SOCE01000001.1"/>
</dbReference>
<name>A0A4R7TGI5_9ACTN</name>
<dbReference type="Gene3D" id="3.40.50.300">
    <property type="entry name" value="P-loop containing nucleotide triphosphate hydrolases"/>
    <property type="match status" value="1"/>
</dbReference>
<dbReference type="InterPro" id="IPR002182">
    <property type="entry name" value="NB-ARC"/>
</dbReference>
<accession>A0A4R7TGI5</accession>
<dbReference type="GO" id="GO:0043531">
    <property type="term" value="F:ADP binding"/>
    <property type="evidence" value="ECO:0007669"/>
    <property type="project" value="InterPro"/>
</dbReference>
<dbReference type="EMBL" id="SOCE01000001">
    <property type="protein sequence ID" value="TDU91324.1"/>
    <property type="molecule type" value="Genomic_DNA"/>
</dbReference>
<evidence type="ECO:0000256" key="2">
    <source>
        <dbReference type="SAM" id="MobiDB-lite"/>
    </source>
</evidence>
<dbReference type="PROSITE" id="PS50943">
    <property type="entry name" value="HTH_CROC1"/>
    <property type="match status" value="1"/>
</dbReference>
<evidence type="ECO:0000259" key="3">
    <source>
        <dbReference type="PROSITE" id="PS50943"/>
    </source>
</evidence>
<dbReference type="InterPro" id="IPR001387">
    <property type="entry name" value="Cro/C1-type_HTH"/>
</dbReference>
<feature type="region of interest" description="Disordered" evidence="2">
    <location>
        <begin position="763"/>
        <end position="788"/>
    </location>
</feature>
<proteinExistence type="predicted"/>
<dbReference type="PANTHER" id="PTHR47691:SF3">
    <property type="entry name" value="HTH-TYPE TRANSCRIPTIONAL REGULATOR RV0890C-RELATED"/>
    <property type="match status" value="1"/>
</dbReference>
<dbReference type="PRINTS" id="PR00364">
    <property type="entry name" value="DISEASERSIST"/>
</dbReference>
<dbReference type="AlphaFoldDB" id="A0A4R7TGI5"/>
<feature type="domain" description="HTH cro/C1-type" evidence="3">
    <location>
        <begin position="7"/>
        <end position="62"/>
    </location>
</feature>
<dbReference type="GO" id="GO:0003677">
    <property type="term" value="F:DNA binding"/>
    <property type="evidence" value="ECO:0007669"/>
    <property type="project" value="InterPro"/>
</dbReference>
<reference evidence="4 5" key="1">
    <citation type="submission" date="2019-03" db="EMBL/GenBank/DDBJ databases">
        <title>Genomic Encyclopedia of Type Strains, Phase III (KMG-III): the genomes of soil and plant-associated and newly described type strains.</title>
        <authorList>
            <person name="Whitman W."/>
        </authorList>
    </citation>
    <scope>NUCLEOTIDE SEQUENCE [LARGE SCALE GENOMIC DNA]</scope>
    <source>
        <strain evidence="4 5">VKM Ac-2575</strain>
    </source>
</reference>
<protein>
    <submittedName>
        <fullName evidence="4">Tetratricopeptide repeat protein</fullName>
    </submittedName>
</protein>
<dbReference type="InterPro" id="IPR011990">
    <property type="entry name" value="TPR-like_helical_dom_sf"/>
</dbReference>
<dbReference type="Gene3D" id="1.10.260.40">
    <property type="entry name" value="lambda repressor-like DNA-binding domains"/>
    <property type="match status" value="1"/>
</dbReference>
<dbReference type="PROSITE" id="PS50005">
    <property type="entry name" value="TPR"/>
    <property type="match status" value="1"/>
</dbReference>